<dbReference type="EMBL" id="VSSQ01000054">
    <property type="protein sequence ID" value="MPL70714.1"/>
    <property type="molecule type" value="Genomic_DNA"/>
</dbReference>
<gene>
    <name evidence="1" type="ORF">SDC9_16475</name>
</gene>
<name>A0A644TUU7_9ZZZZ</name>
<comment type="caution">
    <text evidence="1">The sequence shown here is derived from an EMBL/GenBank/DDBJ whole genome shotgun (WGS) entry which is preliminary data.</text>
</comment>
<dbReference type="AlphaFoldDB" id="A0A644TUU7"/>
<proteinExistence type="predicted"/>
<protein>
    <submittedName>
        <fullName evidence="1">Uncharacterized protein</fullName>
    </submittedName>
</protein>
<organism evidence="1">
    <name type="scientific">bioreactor metagenome</name>
    <dbReference type="NCBI Taxonomy" id="1076179"/>
    <lineage>
        <taxon>unclassified sequences</taxon>
        <taxon>metagenomes</taxon>
        <taxon>ecological metagenomes</taxon>
    </lineage>
</organism>
<sequence length="52" mass="5780">MRIFFCADKVFSLLDDASPGAKKSDEALRRASGYTIDRACDAIELVYGNYSK</sequence>
<reference evidence="1" key="1">
    <citation type="submission" date="2019-08" db="EMBL/GenBank/DDBJ databases">
        <authorList>
            <person name="Kucharzyk K."/>
            <person name="Murdoch R.W."/>
            <person name="Higgins S."/>
            <person name="Loffler F."/>
        </authorList>
    </citation>
    <scope>NUCLEOTIDE SEQUENCE</scope>
</reference>
<accession>A0A644TUU7</accession>
<evidence type="ECO:0000313" key="1">
    <source>
        <dbReference type="EMBL" id="MPL70714.1"/>
    </source>
</evidence>